<evidence type="ECO:0000313" key="1">
    <source>
        <dbReference type="EMBL" id="MDT0353962.1"/>
    </source>
</evidence>
<dbReference type="Proteomes" id="UP001183202">
    <property type="component" value="Unassembled WGS sequence"/>
</dbReference>
<sequence length="80" mass="8738">MACPWPTTAPSAVSGPWQVTRRGDGAVCWACPQHLAAVCDEMQRDDEVTELVVVLIAKLVEWLQLGAHLEDITRKHAGDS</sequence>
<dbReference type="EMBL" id="JAVREJ010000056">
    <property type="protein sequence ID" value="MDT0353962.1"/>
    <property type="molecule type" value="Genomic_DNA"/>
</dbReference>
<gene>
    <name evidence="1" type="ORF">RM445_31235</name>
</gene>
<name>A0ABU2NJ08_9PSEU</name>
<proteinExistence type="predicted"/>
<evidence type="ECO:0000313" key="2">
    <source>
        <dbReference type="Proteomes" id="UP001183202"/>
    </source>
</evidence>
<comment type="caution">
    <text evidence="1">The sequence shown here is derived from an EMBL/GenBank/DDBJ whole genome shotgun (WGS) entry which is preliminary data.</text>
</comment>
<protein>
    <submittedName>
        <fullName evidence="1">Uncharacterized protein</fullName>
    </submittedName>
</protein>
<organism evidence="1 2">
    <name type="scientific">Pseudonocardia charpentierae</name>
    <dbReference type="NCBI Taxonomy" id="3075545"/>
    <lineage>
        <taxon>Bacteria</taxon>
        <taxon>Bacillati</taxon>
        <taxon>Actinomycetota</taxon>
        <taxon>Actinomycetes</taxon>
        <taxon>Pseudonocardiales</taxon>
        <taxon>Pseudonocardiaceae</taxon>
        <taxon>Pseudonocardia</taxon>
    </lineage>
</organism>
<keyword evidence="2" id="KW-1185">Reference proteome</keyword>
<reference evidence="2" key="1">
    <citation type="submission" date="2023-07" db="EMBL/GenBank/DDBJ databases">
        <title>30 novel species of actinomycetes from the DSMZ collection.</title>
        <authorList>
            <person name="Nouioui I."/>
        </authorList>
    </citation>
    <scope>NUCLEOTIDE SEQUENCE [LARGE SCALE GENOMIC DNA]</scope>
    <source>
        <strain evidence="2">DSM 45834</strain>
    </source>
</reference>
<accession>A0ABU2NJ08</accession>
<dbReference type="RefSeq" id="WP_311560472.1">
    <property type="nucleotide sequence ID" value="NZ_JAVREJ010000056.1"/>
</dbReference>